<dbReference type="OrthoDB" id="4438874at2759"/>
<dbReference type="EMBL" id="CDMC01000001">
    <property type="protein sequence ID" value="CEL01372.1"/>
    <property type="molecule type" value="Genomic_DNA"/>
</dbReference>
<dbReference type="InterPro" id="IPR051368">
    <property type="entry name" value="SerProtInhib-TIL_Domain"/>
</dbReference>
<dbReference type="OMA" id="NETFLPC"/>
<gene>
    <name evidence="5" type="ORF">ASPCAL00956</name>
</gene>
<evidence type="ECO:0000259" key="4">
    <source>
        <dbReference type="Pfam" id="PF01826"/>
    </source>
</evidence>
<dbReference type="STRING" id="454130.A0A0U5C1W7"/>
<evidence type="ECO:0000313" key="6">
    <source>
        <dbReference type="Proteomes" id="UP000054771"/>
    </source>
</evidence>
<evidence type="ECO:0000313" key="5">
    <source>
        <dbReference type="EMBL" id="CEL01372.1"/>
    </source>
</evidence>
<protein>
    <recommendedName>
        <fullName evidence="4">TIL domain-containing protein</fullName>
    </recommendedName>
</protein>
<keyword evidence="6" id="KW-1185">Reference proteome</keyword>
<evidence type="ECO:0000256" key="2">
    <source>
        <dbReference type="ARBA" id="ARBA00023157"/>
    </source>
</evidence>
<keyword evidence="1" id="KW-0646">Protease inhibitor</keyword>
<feature type="signal peptide" evidence="3">
    <location>
        <begin position="1"/>
        <end position="16"/>
    </location>
</feature>
<proteinExistence type="predicted"/>
<evidence type="ECO:0000256" key="3">
    <source>
        <dbReference type="SAM" id="SignalP"/>
    </source>
</evidence>
<organism evidence="5 6">
    <name type="scientific">Aspergillus calidoustus</name>
    <dbReference type="NCBI Taxonomy" id="454130"/>
    <lineage>
        <taxon>Eukaryota</taxon>
        <taxon>Fungi</taxon>
        <taxon>Dikarya</taxon>
        <taxon>Ascomycota</taxon>
        <taxon>Pezizomycotina</taxon>
        <taxon>Eurotiomycetes</taxon>
        <taxon>Eurotiomycetidae</taxon>
        <taxon>Eurotiales</taxon>
        <taxon>Aspergillaceae</taxon>
        <taxon>Aspergillus</taxon>
        <taxon>Aspergillus subgen. Nidulantes</taxon>
    </lineage>
</organism>
<dbReference type="SUPFAM" id="SSF57567">
    <property type="entry name" value="Serine protease inhibitors"/>
    <property type="match status" value="1"/>
</dbReference>
<dbReference type="GO" id="GO:0030414">
    <property type="term" value="F:peptidase inhibitor activity"/>
    <property type="evidence" value="ECO:0007669"/>
    <property type="project" value="UniProtKB-KW"/>
</dbReference>
<dbReference type="Gene3D" id="2.10.25.10">
    <property type="entry name" value="Laminin"/>
    <property type="match status" value="1"/>
</dbReference>
<keyword evidence="3" id="KW-0732">Signal</keyword>
<reference evidence="6" key="1">
    <citation type="journal article" date="2016" name="Genome Announc.">
        <title>Draft genome sequences of fungus Aspergillus calidoustus.</title>
        <authorList>
            <person name="Horn F."/>
            <person name="Linde J."/>
            <person name="Mattern D.J."/>
            <person name="Walther G."/>
            <person name="Guthke R."/>
            <person name="Scherlach K."/>
            <person name="Martin K."/>
            <person name="Brakhage A.A."/>
            <person name="Petzke L."/>
            <person name="Valiante V."/>
        </authorList>
    </citation>
    <scope>NUCLEOTIDE SEQUENCE [LARGE SCALE GENOMIC DNA]</scope>
    <source>
        <strain evidence="6">SF006504</strain>
    </source>
</reference>
<dbReference type="PANTHER" id="PTHR23259:SF82">
    <property type="entry name" value="SERINE PROTEASE INHIBITOR 1 PROTEIN"/>
    <property type="match status" value="1"/>
</dbReference>
<evidence type="ECO:0000256" key="1">
    <source>
        <dbReference type="ARBA" id="ARBA00022690"/>
    </source>
</evidence>
<feature type="domain" description="TIL" evidence="4">
    <location>
        <begin position="25"/>
        <end position="80"/>
    </location>
</feature>
<sequence length="90" mass="9650">MKLYVVLATLMASAMAYEAVSTPPCEKYEVFLECGSACHPTCETFGEPVEVCTAQCVSGCYCKEGTLRVESGGCVREKKCKKPDGCPAPK</sequence>
<feature type="chain" id="PRO_5006855546" description="TIL domain-containing protein" evidence="3">
    <location>
        <begin position="17"/>
        <end position="90"/>
    </location>
</feature>
<dbReference type="InterPro" id="IPR002919">
    <property type="entry name" value="TIL_dom"/>
</dbReference>
<dbReference type="Proteomes" id="UP000054771">
    <property type="component" value="Unassembled WGS sequence"/>
</dbReference>
<dbReference type="Pfam" id="PF01826">
    <property type="entry name" value="TIL"/>
    <property type="match status" value="1"/>
</dbReference>
<name>A0A0U5C1W7_ASPCI</name>
<dbReference type="AlphaFoldDB" id="A0A0U5C1W7"/>
<accession>A0A0U5C1W7</accession>
<dbReference type="InterPro" id="IPR036084">
    <property type="entry name" value="Ser_inhib-like_sf"/>
</dbReference>
<dbReference type="CDD" id="cd19941">
    <property type="entry name" value="TIL"/>
    <property type="match status" value="1"/>
</dbReference>
<dbReference type="PANTHER" id="PTHR23259">
    <property type="entry name" value="RIDDLE"/>
    <property type="match status" value="1"/>
</dbReference>
<keyword evidence="2" id="KW-1015">Disulfide bond</keyword>